<dbReference type="PROSITE" id="PS51707">
    <property type="entry name" value="CYTH"/>
    <property type="match status" value="1"/>
</dbReference>
<evidence type="ECO:0000313" key="2">
    <source>
        <dbReference type="EMBL" id="MCZ0703908.1"/>
    </source>
</evidence>
<feature type="domain" description="CYTH" evidence="1">
    <location>
        <begin position="4"/>
        <end position="192"/>
    </location>
</feature>
<gene>
    <name evidence="2" type="ORF">OWO01_11870</name>
</gene>
<dbReference type="CDD" id="cd07762">
    <property type="entry name" value="CYTH-like_Pase_1"/>
    <property type="match status" value="1"/>
</dbReference>
<accession>A0A9J6REW0</accession>
<protein>
    <submittedName>
        <fullName evidence="2">CYTH domain-containing protein</fullName>
    </submittedName>
</protein>
<evidence type="ECO:0000313" key="3">
    <source>
        <dbReference type="Proteomes" id="UP001084197"/>
    </source>
</evidence>
<dbReference type="InterPro" id="IPR009195">
    <property type="entry name" value="Uncharacterised_YjbK"/>
</dbReference>
<organism evidence="2 3">
    <name type="scientific">Natronobacillus azotifigens</name>
    <dbReference type="NCBI Taxonomy" id="472978"/>
    <lineage>
        <taxon>Bacteria</taxon>
        <taxon>Bacillati</taxon>
        <taxon>Bacillota</taxon>
        <taxon>Bacilli</taxon>
        <taxon>Bacillales</taxon>
        <taxon>Bacillaceae</taxon>
        <taxon>Natronobacillus</taxon>
    </lineage>
</organism>
<comment type="caution">
    <text evidence="2">The sequence shown here is derived from an EMBL/GenBank/DDBJ whole genome shotgun (WGS) entry which is preliminary data.</text>
</comment>
<dbReference type="SMART" id="SM01118">
    <property type="entry name" value="CYTH"/>
    <property type="match status" value="1"/>
</dbReference>
<keyword evidence="3" id="KW-1185">Reference proteome</keyword>
<proteinExistence type="predicted"/>
<dbReference type="RefSeq" id="WP_268780669.1">
    <property type="nucleotide sequence ID" value="NZ_JAPRAT010000024.1"/>
</dbReference>
<dbReference type="Gene3D" id="2.40.320.10">
    <property type="entry name" value="Hypothetical Protein Pfu-838710-001"/>
    <property type="match status" value="1"/>
</dbReference>
<dbReference type="SUPFAM" id="SSF55154">
    <property type="entry name" value="CYTH-like phosphatases"/>
    <property type="match status" value="1"/>
</dbReference>
<dbReference type="EMBL" id="JAPRAT010000024">
    <property type="protein sequence ID" value="MCZ0703908.1"/>
    <property type="molecule type" value="Genomic_DNA"/>
</dbReference>
<dbReference type="InterPro" id="IPR023577">
    <property type="entry name" value="CYTH_domain"/>
</dbReference>
<dbReference type="AlphaFoldDB" id="A0A9J6REW0"/>
<name>A0A9J6REW0_9BACI</name>
<dbReference type="PIRSF" id="PIRSF012526">
    <property type="entry name" value="CYTH_UCP012526"/>
    <property type="match status" value="1"/>
</dbReference>
<reference evidence="2" key="1">
    <citation type="submission" date="2022-11" db="EMBL/GenBank/DDBJ databases">
        <title>WGS of Natronobacillus azotifigens 24KS-1, an anaerobic diazotrophic haloalkaliphile from soda-rich habitats.</title>
        <authorList>
            <person name="Sorokin D.Y."/>
            <person name="Merkel A.Y."/>
        </authorList>
    </citation>
    <scope>NUCLEOTIDE SEQUENCE</scope>
    <source>
        <strain evidence="2">24KS-1</strain>
    </source>
</reference>
<dbReference type="InterPro" id="IPR033469">
    <property type="entry name" value="CYTH-like_dom_sf"/>
</dbReference>
<sequence>MTQEIEMESKNLLTKKEYIRLLHFFSVDDHNKTKQRNYYFETEDFQLKENGSALRIREKQNQWMLTLKQPYQDGLLETHHPLSKEQVDQWLQGNPCPAPTIDAQLKALGVERSALEYGGSLETERIEIPYKNTTVVLDFSRYNGLTDYELEVEANSLSLSQEVMEELLTSLEIKQKTTPNKIERFYQSLQSN</sequence>
<evidence type="ECO:0000259" key="1">
    <source>
        <dbReference type="PROSITE" id="PS51707"/>
    </source>
</evidence>
<dbReference type="Pfam" id="PF01928">
    <property type="entry name" value="CYTH"/>
    <property type="match status" value="1"/>
</dbReference>
<dbReference type="Proteomes" id="UP001084197">
    <property type="component" value="Unassembled WGS sequence"/>
</dbReference>